<dbReference type="EMBL" id="SNRY01003077">
    <property type="protein sequence ID" value="KAA6322312.1"/>
    <property type="molecule type" value="Genomic_DNA"/>
</dbReference>
<dbReference type="SUPFAM" id="SSF52540">
    <property type="entry name" value="P-loop containing nucleoside triphosphate hydrolases"/>
    <property type="match status" value="1"/>
</dbReference>
<dbReference type="InterPro" id="IPR011579">
    <property type="entry name" value="ATPase_dom"/>
</dbReference>
<feature type="domain" description="PRTase-CE" evidence="2">
    <location>
        <begin position="506"/>
        <end position="610"/>
    </location>
</feature>
<feature type="non-terminal residue" evidence="3">
    <location>
        <position position="1"/>
    </location>
</feature>
<accession>A0A5J4QLA9</accession>
<comment type="caution">
    <text evidence="3">The sequence shown here is derived from an EMBL/GenBank/DDBJ whole genome shotgun (WGS) entry which is preliminary data.</text>
</comment>
<dbReference type="PANTHER" id="PTHR34301">
    <property type="entry name" value="DNA-BINDING PROTEIN-RELATED"/>
    <property type="match status" value="1"/>
</dbReference>
<organism evidence="3">
    <name type="scientific">termite gut metagenome</name>
    <dbReference type="NCBI Taxonomy" id="433724"/>
    <lineage>
        <taxon>unclassified sequences</taxon>
        <taxon>metagenomes</taxon>
        <taxon>organismal metagenomes</taxon>
    </lineage>
</organism>
<dbReference type="GO" id="GO:0005524">
    <property type="term" value="F:ATP binding"/>
    <property type="evidence" value="ECO:0007669"/>
    <property type="project" value="InterPro"/>
</dbReference>
<reference evidence="3" key="1">
    <citation type="submission" date="2019-03" db="EMBL/GenBank/DDBJ databases">
        <title>Single cell metagenomics reveals metabolic interactions within the superorganism composed of flagellate Streblomastix strix and complex community of Bacteroidetes bacteria on its surface.</title>
        <authorList>
            <person name="Treitli S.C."/>
            <person name="Kolisko M."/>
            <person name="Husnik F."/>
            <person name="Keeling P."/>
            <person name="Hampl V."/>
        </authorList>
    </citation>
    <scope>NUCLEOTIDE SEQUENCE</scope>
    <source>
        <strain evidence="3">STM</strain>
    </source>
</reference>
<dbReference type="AlphaFoldDB" id="A0A5J4QLA9"/>
<feature type="domain" description="ATPase" evidence="1">
    <location>
        <begin position="97"/>
        <end position="318"/>
    </location>
</feature>
<dbReference type="InterPro" id="IPR027417">
    <property type="entry name" value="P-loop_NTPase"/>
</dbReference>
<dbReference type="Pfam" id="PF24390">
    <property type="entry name" value="PRTase-CE"/>
    <property type="match status" value="1"/>
</dbReference>
<evidence type="ECO:0000259" key="2">
    <source>
        <dbReference type="Pfam" id="PF24390"/>
    </source>
</evidence>
<dbReference type="Pfam" id="PF01637">
    <property type="entry name" value="ATPase_2"/>
    <property type="match status" value="1"/>
</dbReference>
<dbReference type="InterPro" id="IPR056920">
    <property type="entry name" value="PRTase-CE"/>
</dbReference>
<name>A0A5J4QLA9_9ZZZZ</name>
<proteinExistence type="predicted"/>
<protein>
    <submittedName>
        <fullName evidence="3">Uncharacterized protein</fullName>
    </submittedName>
</protein>
<evidence type="ECO:0000313" key="3">
    <source>
        <dbReference type="EMBL" id="KAA6322312.1"/>
    </source>
</evidence>
<sequence length="613" mass="71782">KILDTDTDIRISKKEQFLGIIKSPKIIVEFEYEVLKQSNSVILDVELTWSSANNHLNQYQNLIELDSQSANINWEDIKNEEPYNLEPVESYSELIGRENIIARLKAMSTTSIGSAYIYGQRRVGKTSIVKTFMNTVNSPELLLYYIEAGDWNDAKNAYNSMDNLGEKICRKIQRHNSKFSSVQIPDFQGSFNKISNFFDEIIDIDKNYKVIIILDEFDRISRDLYERGDIGQSFVLTLRSISNRPQFGFILVGGEKLEYILSQWQEFNKFKPIRVDYFNKEEDWEDFKKLIQKPTEGILEISDSAINAIYEETAGNPYFTKMICIELFNFMVSNRDIHATDKETKKAFVLARSSSNIGATDFSHFWEDGIRGKIEKENETSLKRRKILIVIIDILKDGEKIKKNAILDRCFEFTLTNDDVEKYLTEFEQRKILYTSGNEYFFIVNFFKEWLMAGGVEKIVSTFDEEEKVSINRQREEKERVKSEEILELTCINKTYRGQEITSDKVRRWLNQFDDVFDQRLMFKLLQNFKLYSDFEVREKMETLYLLVRKELRKREKSRIIDSQKKKKDDILVTYLDASPAKGGGYFTKLFANTNNIYSGNACDADSIEKKNK</sequence>
<dbReference type="PANTHER" id="PTHR34301:SF8">
    <property type="entry name" value="ATPASE DOMAIN-CONTAINING PROTEIN"/>
    <property type="match status" value="1"/>
</dbReference>
<evidence type="ECO:0000259" key="1">
    <source>
        <dbReference type="Pfam" id="PF01637"/>
    </source>
</evidence>
<dbReference type="Gene3D" id="3.40.50.300">
    <property type="entry name" value="P-loop containing nucleotide triphosphate hydrolases"/>
    <property type="match status" value="1"/>
</dbReference>
<gene>
    <name evidence="3" type="ORF">EZS27_028129</name>
</gene>